<evidence type="ECO:0000256" key="1">
    <source>
        <dbReference type="ARBA" id="ARBA00001946"/>
    </source>
</evidence>
<evidence type="ECO:0000256" key="7">
    <source>
        <dbReference type="ARBA" id="ARBA00022842"/>
    </source>
</evidence>
<name>A0A2S4L631_9HYPO</name>
<organism evidence="11 12">
    <name type="scientific">Tolypocladium paradoxum</name>
    <dbReference type="NCBI Taxonomy" id="94208"/>
    <lineage>
        <taxon>Eukaryota</taxon>
        <taxon>Fungi</taxon>
        <taxon>Dikarya</taxon>
        <taxon>Ascomycota</taxon>
        <taxon>Pezizomycotina</taxon>
        <taxon>Sordariomycetes</taxon>
        <taxon>Hypocreomycetidae</taxon>
        <taxon>Hypocreales</taxon>
        <taxon>Ophiocordycipitaceae</taxon>
        <taxon>Tolypocladium</taxon>
    </lineage>
</organism>
<dbReference type="STRING" id="94208.A0A2S4L631"/>
<dbReference type="FunFam" id="3.90.79.10:FF:000042">
    <property type="entry name" value="Probable NADH pyrophosphatase"/>
    <property type="match status" value="1"/>
</dbReference>
<dbReference type="GO" id="GO:0046872">
    <property type="term" value="F:metal ion binding"/>
    <property type="evidence" value="ECO:0007669"/>
    <property type="project" value="UniProtKB-KW"/>
</dbReference>
<keyword evidence="5" id="KW-0479">Metal-binding</keyword>
<dbReference type="EC" id="3.6.1.22" evidence="4"/>
<dbReference type="GO" id="GO:0035529">
    <property type="term" value="F:NADH pyrophosphatase activity"/>
    <property type="evidence" value="ECO:0007669"/>
    <property type="project" value="TreeGrafter"/>
</dbReference>
<proteinExistence type="inferred from homology"/>
<keyword evidence="8" id="KW-0520">NAD</keyword>
<keyword evidence="12" id="KW-1185">Reference proteome</keyword>
<evidence type="ECO:0000313" key="12">
    <source>
        <dbReference type="Proteomes" id="UP000237481"/>
    </source>
</evidence>
<dbReference type="PROSITE" id="PS51462">
    <property type="entry name" value="NUDIX"/>
    <property type="match status" value="1"/>
</dbReference>
<sequence>MSSPPMMPEHLALQNDASMLTKRFGKEIVNYYAGSRLNRYSFLRSDSAFLRRAVSNPSARFIALNDLSPLVSNGKRLAYLTLEDVKPLIGEPFGLSDADAVKEFDSAVARPLLVFLGTVDGEQAAEIEATDHGVVKAQPFFAVDVTPKGSYADAATAFLKQQEDKGLTVQTNTRLHTLGAEAASMYAQARSMIDWNTRHPFCAGCGTPNLSVEAGYKRVCPPADRSGPPRSDCPTRHGVSNLCFPRSDPTMIAAVVSADGQRILLGRQTRYPPDMYSTLAGFLEPGESVEEAVRREVWEEAGVRVGRVVIHSTQPWPYPSTLMLGAIAQALPGEEAITLNDKELEMAKWFTLDEVRTALKRGPGFVVGPLPEGYKEGDLRVPPPQAIANRLMTAVVEGFLTGNSKI</sequence>
<dbReference type="GO" id="GO:0019677">
    <property type="term" value="P:NAD+ catabolic process"/>
    <property type="evidence" value="ECO:0007669"/>
    <property type="project" value="TreeGrafter"/>
</dbReference>
<dbReference type="GO" id="GO:0005829">
    <property type="term" value="C:cytosol"/>
    <property type="evidence" value="ECO:0007669"/>
    <property type="project" value="TreeGrafter"/>
</dbReference>
<evidence type="ECO:0000259" key="10">
    <source>
        <dbReference type="PROSITE" id="PS51462"/>
    </source>
</evidence>
<evidence type="ECO:0000256" key="2">
    <source>
        <dbReference type="ARBA" id="ARBA00001947"/>
    </source>
</evidence>
<dbReference type="PANTHER" id="PTHR42904:SF6">
    <property type="entry name" value="NAD-CAPPED RNA HYDROLASE NUDT12"/>
    <property type="match status" value="1"/>
</dbReference>
<dbReference type="GO" id="GO:0005777">
    <property type="term" value="C:peroxisome"/>
    <property type="evidence" value="ECO:0007669"/>
    <property type="project" value="TreeGrafter"/>
</dbReference>
<dbReference type="OrthoDB" id="10249612at2759"/>
<dbReference type="AlphaFoldDB" id="A0A2S4L631"/>
<dbReference type="InterPro" id="IPR020084">
    <property type="entry name" value="NUDIX_hydrolase_CS"/>
</dbReference>
<dbReference type="PROSITE" id="PS00893">
    <property type="entry name" value="NUDIX_BOX"/>
    <property type="match status" value="1"/>
</dbReference>
<feature type="domain" description="Nudix hydrolase" evidence="10">
    <location>
        <begin position="245"/>
        <end position="372"/>
    </location>
</feature>
<evidence type="ECO:0000256" key="6">
    <source>
        <dbReference type="ARBA" id="ARBA00022801"/>
    </source>
</evidence>
<dbReference type="InterPro" id="IPR049734">
    <property type="entry name" value="NudC-like_C"/>
</dbReference>
<comment type="cofactor">
    <cofactor evidence="1">
        <name>Mg(2+)</name>
        <dbReference type="ChEBI" id="CHEBI:18420"/>
    </cofactor>
</comment>
<evidence type="ECO:0000256" key="9">
    <source>
        <dbReference type="ARBA" id="ARBA00023679"/>
    </source>
</evidence>
<dbReference type="InterPro" id="IPR050241">
    <property type="entry name" value="NAD-cap_RNA_hydrolase_NudC"/>
</dbReference>
<dbReference type="Pfam" id="PF09297">
    <property type="entry name" value="Zn_ribbon_NUD"/>
    <property type="match status" value="1"/>
</dbReference>
<accession>A0A2S4L631</accession>
<dbReference type="InterPro" id="IPR015797">
    <property type="entry name" value="NUDIX_hydrolase-like_dom_sf"/>
</dbReference>
<dbReference type="GO" id="GO:0006742">
    <property type="term" value="P:NADP+ catabolic process"/>
    <property type="evidence" value="ECO:0007669"/>
    <property type="project" value="TreeGrafter"/>
</dbReference>
<dbReference type="Gene3D" id="3.90.79.20">
    <property type="match status" value="1"/>
</dbReference>
<comment type="catalytic activity">
    <reaction evidence="9">
        <text>a 5'-end NAD(+)-phospho-ribonucleoside in mRNA + H2O = a 5'-end phospho-adenosine-phospho-ribonucleoside in mRNA + beta-nicotinamide D-ribonucleotide + 2 H(+)</text>
        <dbReference type="Rhea" id="RHEA:60876"/>
        <dbReference type="Rhea" id="RHEA-COMP:15698"/>
        <dbReference type="Rhea" id="RHEA-COMP:15719"/>
        <dbReference type="ChEBI" id="CHEBI:14649"/>
        <dbReference type="ChEBI" id="CHEBI:15377"/>
        <dbReference type="ChEBI" id="CHEBI:15378"/>
        <dbReference type="ChEBI" id="CHEBI:144029"/>
        <dbReference type="ChEBI" id="CHEBI:144051"/>
    </reaction>
    <physiologicalReaction direction="left-to-right" evidence="9">
        <dbReference type="Rhea" id="RHEA:60877"/>
    </physiologicalReaction>
</comment>
<dbReference type="EMBL" id="PKSG01000194">
    <property type="protein sequence ID" value="POR37880.1"/>
    <property type="molecule type" value="Genomic_DNA"/>
</dbReference>
<comment type="cofactor">
    <cofactor evidence="2">
        <name>Zn(2+)</name>
        <dbReference type="ChEBI" id="CHEBI:29105"/>
    </cofactor>
</comment>
<dbReference type="CDD" id="cd03429">
    <property type="entry name" value="NUDIX_NADH_pyrophosphatase_Nudt13"/>
    <property type="match status" value="1"/>
</dbReference>
<protein>
    <recommendedName>
        <fullName evidence="4">NAD(+) diphosphatase</fullName>
        <ecNumber evidence="4">3.6.1.22</ecNumber>
    </recommendedName>
</protein>
<comment type="caution">
    <text evidence="11">The sequence shown here is derived from an EMBL/GenBank/DDBJ whole genome shotgun (WGS) entry which is preliminary data.</text>
</comment>
<keyword evidence="7" id="KW-0460">Magnesium</keyword>
<dbReference type="InterPro" id="IPR000086">
    <property type="entry name" value="NUDIX_hydrolase_dom"/>
</dbReference>
<keyword evidence="6" id="KW-0378">Hydrolase</keyword>
<dbReference type="Pfam" id="PF00293">
    <property type="entry name" value="NUDIX"/>
    <property type="match status" value="1"/>
</dbReference>
<evidence type="ECO:0000256" key="5">
    <source>
        <dbReference type="ARBA" id="ARBA00022723"/>
    </source>
</evidence>
<reference evidence="11 12" key="1">
    <citation type="submission" date="2018-01" db="EMBL/GenBank/DDBJ databases">
        <title>Harnessing the power of phylogenomics to disentangle the directionality and signatures of interkingdom host jumping in the parasitic fungal genus Tolypocladium.</title>
        <authorList>
            <person name="Quandt C.A."/>
            <person name="Patterson W."/>
            <person name="Spatafora J.W."/>
        </authorList>
    </citation>
    <scope>NUCLEOTIDE SEQUENCE [LARGE SCALE GENOMIC DNA]</scope>
    <source>
        <strain evidence="11 12">NRBC 100945</strain>
    </source>
</reference>
<comment type="similarity">
    <text evidence="3">Belongs to the Nudix hydrolase family. NudC subfamily.</text>
</comment>
<dbReference type="PANTHER" id="PTHR42904">
    <property type="entry name" value="NUDIX HYDROLASE, NUDC SUBFAMILY"/>
    <property type="match status" value="1"/>
</dbReference>
<gene>
    <name evidence="11" type="ORF">TPAR_01923</name>
</gene>
<evidence type="ECO:0000313" key="11">
    <source>
        <dbReference type="EMBL" id="POR37880.1"/>
    </source>
</evidence>
<dbReference type="Proteomes" id="UP000237481">
    <property type="component" value="Unassembled WGS sequence"/>
</dbReference>
<evidence type="ECO:0000256" key="4">
    <source>
        <dbReference type="ARBA" id="ARBA00012381"/>
    </source>
</evidence>
<dbReference type="InterPro" id="IPR015375">
    <property type="entry name" value="NADH_PPase-like_N"/>
</dbReference>
<evidence type="ECO:0000256" key="3">
    <source>
        <dbReference type="ARBA" id="ARBA00009595"/>
    </source>
</evidence>
<dbReference type="NCBIfam" id="NF001299">
    <property type="entry name" value="PRK00241.1"/>
    <property type="match status" value="1"/>
</dbReference>
<dbReference type="SUPFAM" id="SSF55811">
    <property type="entry name" value="Nudix"/>
    <property type="match status" value="1"/>
</dbReference>
<dbReference type="InterPro" id="IPR015376">
    <property type="entry name" value="Znr_NADH_PPase"/>
</dbReference>
<dbReference type="Gene3D" id="3.90.79.10">
    <property type="entry name" value="Nucleoside Triphosphate Pyrophosphohydrolase"/>
    <property type="match status" value="1"/>
</dbReference>
<evidence type="ECO:0000256" key="8">
    <source>
        <dbReference type="ARBA" id="ARBA00023027"/>
    </source>
</evidence>
<dbReference type="Pfam" id="PF09296">
    <property type="entry name" value="NUDIX-like"/>
    <property type="match status" value="1"/>
</dbReference>